<dbReference type="AlphaFoldDB" id="A0A2P2QAQ6"/>
<evidence type="ECO:0000313" key="1">
    <source>
        <dbReference type="EMBL" id="MBX64080.1"/>
    </source>
</evidence>
<reference evidence="1" key="1">
    <citation type="submission" date="2018-02" db="EMBL/GenBank/DDBJ databases">
        <title>Rhizophora mucronata_Transcriptome.</title>
        <authorList>
            <person name="Meera S.P."/>
            <person name="Sreeshan A."/>
            <person name="Augustine A."/>
        </authorList>
    </citation>
    <scope>NUCLEOTIDE SEQUENCE</scope>
    <source>
        <tissue evidence="1">Leaf</tissue>
    </source>
</reference>
<sequence length="47" mass="4930">MNRHAAHPEPRTTTLGFSPCLVAPSPGYFCSSLSDSDSSMALSAFAL</sequence>
<name>A0A2P2QAQ6_RHIMU</name>
<proteinExistence type="predicted"/>
<protein>
    <submittedName>
        <fullName evidence="1">Uncharacterized protein</fullName>
    </submittedName>
</protein>
<accession>A0A2P2QAQ6</accession>
<dbReference type="EMBL" id="GGEC01083596">
    <property type="protein sequence ID" value="MBX64080.1"/>
    <property type="molecule type" value="Transcribed_RNA"/>
</dbReference>
<organism evidence="1">
    <name type="scientific">Rhizophora mucronata</name>
    <name type="common">Asiatic mangrove</name>
    <dbReference type="NCBI Taxonomy" id="61149"/>
    <lineage>
        <taxon>Eukaryota</taxon>
        <taxon>Viridiplantae</taxon>
        <taxon>Streptophyta</taxon>
        <taxon>Embryophyta</taxon>
        <taxon>Tracheophyta</taxon>
        <taxon>Spermatophyta</taxon>
        <taxon>Magnoliopsida</taxon>
        <taxon>eudicotyledons</taxon>
        <taxon>Gunneridae</taxon>
        <taxon>Pentapetalae</taxon>
        <taxon>rosids</taxon>
        <taxon>fabids</taxon>
        <taxon>Malpighiales</taxon>
        <taxon>Rhizophoraceae</taxon>
        <taxon>Rhizophora</taxon>
    </lineage>
</organism>